<proteinExistence type="predicted"/>
<accession>A0A1T4UWI8</accession>
<dbReference type="EMBL" id="FUWP01000038">
    <property type="protein sequence ID" value="SKA57083.1"/>
    <property type="molecule type" value="Genomic_DNA"/>
</dbReference>
<feature type="domain" description="DUF4123" evidence="1">
    <location>
        <begin position="11"/>
        <end position="117"/>
    </location>
</feature>
<dbReference type="InterPro" id="IPR025391">
    <property type="entry name" value="DUF4123"/>
</dbReference>
<name>A0A1T4UWI8_9GAMM</name>
<organism evidence="2 3">
    <name type="scientific">Photobacterium toruni</name>
    <dbReference type="NCBI Taxonomy" id="1935446"/>
    <lineage>
        <taxon>Bacteria</taxon>
        <taxon>Pseudomonadati</taxon>
        <taxon>Pseudomonadota</taxon>
        <taxon>Gammaproteobacteria</taxon>
        <taxon>Vibrionales</taxon>
        <taxon>Vibrionaceae</taxon>
        <taxon>Photobacterium</taxon>
    </lineage>
</organism>
<reference evidence="2 3" key="1">
    <citation type="submission" date="2017-02" db="EMBL/GenBank/DDBJ databases">
        <authorList>
            <person name="Peterson S.W."/>
        </authorList>
    </citation>
    <scope>NUCLEOTIDE SEQUENCE [LARGE SCALE GENOMIC DNA]</scope>
    <source>
        <strain evidence="2 3">CECT 9189</strain>
    </source>
</reference>
<gene>
    <name evidence="2" type="ORF">CZ814_03831</name>
</gene>
<dbReference type="Proteomes" id="UP000191116">
    <property type="component" value="Unassembled WGS sequence"/>
</dbReference>
<dbReference type="AlphaFoldDB" id="A0A1T4UWI8"/>
<dbReference type="RefSeq" id="WP_080176487.1">
    <property type="nucleotide sequence ID" value="NZ_AP024856.1"/>
</dbReference>
<evidence type="ECO:0000313" key="2">
    <source>
        <dbReference type="EMBL" id="SKA57083.1"/>
    </source>
</evidence>
<dbReference type="Pfam" id="PF13503">
    <property type="entry name" value="DUF4123"/>
    <property type="match status" value="1"/>
</dbReference>
<protein>
    <recommendedName>
        <fullName evidence="1">DUF4123 domain-containing protein</fullName>
    </recommendedName>
</protein>
<sequence length="257" mass="29935">MLNKIENNLPLYWLINHDTYKAVLHNGASYLEGAEPLFASQPFYDLVDVSPWVIPITDNHTHLDESLLSKGILFESLSYQTLIAHLRSLLLAGYQGENVMFRFYDPHIFNAVYYNSSIERQAKLLGAAQRVYVMISGKYTLFENAYPERFSLQEAPWWIIENDDFTELYNINNHAYCVSRRLWQTIPELMAKLNKTESDLTLLFNQGSSLIKKASLEFWVIAQLIQQTQISFTLVIERLHLDIDEQQELQHWLGKIS</sequence>
<evidence type="ECO:0000259" key="1">
    <source>
        <dbReference type="Pfam" id="PF13503"/>
    </source>
</evidence>
<evidence type="ECO:0000313" key="3">
    <source>
        <dbReference type="Proteomes" id="UP000191116"/>
    </source>
</evidence>
<dbReference type="OrthoDB" id="5891132at2"/>